<dbReference type="GeneID" id="81384083"/>
<reference evidence="1" key="1">
    <citation type="submission" date="2022-11" db="EMBL/GenBank/DDBJ databases">
        <authorList>
            <person name="Petersen C."/>
        </authorList>
    </citation>
    <scope>NUCLEOTIDE SEQUENCE</scope>
    <source>
        <strain evidence="1">IBT 23319</strain>
    </source>
</reference>
<protein>
    <submittedName>
        <fullName evidence="1">Uncharacterized protein</fullName>
    </submittedName>
</protein>
<sequence length="81" mass="9145">MKPGQLREAGTMFYRESQERKSIFYGIPAFTTPKNLREAQSPPYRLGPGAIQAKDEAESIVALSHIEIGMEDGLFEFNPVW</sequence>
<dbReference type="RefSeq" id="XP_056500154.1">
    <property type="nucleotide sequence ID" value="XM_056644916.1"/>
</dbReference>
<organism evidence="1 2">
    <name type="scientific">Penicillium citrinum</name>
    <dbReference type="NCBI Taxonomy" id="5077"/>
    <lineage>
        <taxon>Eukaryota</taxon>
        <taxon>Fungi</taxon>
        <taxon>Dikarya</taxon>
        <taxon>Ascomycota</taxon>
        <taxon>Pezizomycotina</taxon>
        <taxon>Eurotiomycetes</taxon>
        <taxon>Eurotiomycetidae</taxon>
        <taxon>Eurotiales</taxon>
        <taxon>Aspergillaceae</taxon>
        <taxon>Penicillium</taxon>
    </lineage>
</organism>
<dbReference type="EMBL" id="JAPQKT010000005">
    <property type="protein sequence ID" value="KAJ5231410.1"/>
    <property type="molecule type" value="Genomic_DNA"/>
</dbReference>
<name>A0A9W9NXG0_PENCI</name>
<dbReference type="AlphaFoldDB" id="A0A9W9NXG0"/>
<accession>A0A9W9NXG0</accession>
<proteinExistence type="predicted"/>
<reference evidence="1" key="2">
    <citation type="journal article" date="2023" name="IMA Fungus">
        <title>Comparative genomic study of the Penicillium genus elucidates a diverse pangenome and 15 lateral gene transfer events.</title>
        <authorList>
            <person name="Petersen C."/>
            <person name="Sorensen T."/>
            <person name="Nielsen M.R."/>
            <person name="Sondergaard T.E."/>
            <person name="Sorensen J.L."/>
            <person name="Fitzpatrick D.A."/>
            <person name="Frisvad J.C."/>
            <person name="Nielsen K.L."/>
        </authorList>
    </citation>
    <scope>NUCLEOTIDE SEQUENCE</scope>
    <source>
        <strain evidence="1">IBT 23319</strain>
    </source>
</reference>
<evidence type="ECO:0000313" key="2">
    <source>
        <dbReference type="Proteomes" id="UP001147733"/>
    </source>
</evidence>
<gene>
    <name evidence="1" type="ORF">N7469_005998</name>
</gene>
<evidence type="ECO:0000313" key="1">
    <source>
        <dbReference type="EMBL" id="KAJ5231410.1"/>
    </source>
</evidence>
<comment type="caution">
    <text evidence="1">The sequence shown here is derived from an EMBL/GenBank/DDBJ whole genome shotgun (WGS) entry which is preliminary data.</text>
</comment>
<dbReference type="Proteomes" id="UP001147733">
    <property type="component" value="Unassembled WGS sequence"/>
</dbReference>
<keyword evidence="2" id="KW-1185">Reference proteome</keyword>